<name>A0A081PL28_9SPHI</name>
<sequence>MRDTLEADSIVFEVGRRRILSDIYIKIETGRITGLLGRNGQGKSTLMKILFGTLTPMTKSIRVNGHYIHKPYLERGLISYLPQFNCVPADRKIIDLFKDFELDYDVFVSRFSHIASGSNLKFRQLSGGSRRFIETYLLLFTPGSFALLDEPFSHLSPVIIQEMSLLIREASKQKGILITDHYYEETLRISDQLYILQNGKIKPVQSSEELDASGYLPLSCSSITVFKSSS</sequence>
<dbReference type="eggNOG" id="COG1137">
    <property type="taxonomic scope" value="Bacteria"/>
</dbReference>
<protein>
    <recommendedName>
        <fullName evidence="4">ABC transporter domain-containing protein</fullName>
    </recommendedName>
</protein>
<dbReference type="SUPFAM" id="SSF52540">
    <property type="entry name" value="P-loop containing nucleoside triphosphate hydrolases"/>
    <property type="match status" value="1"/>
</dbReference>
<keyword evidence="1" id="KW-0813">Transport</keyword>
<comment type="caution">
    <text evidence="5">The sequence shown here is derived from an EMBL/GenBank/DDBJ whole genome shotgun (WGS) entry which is preliminary data.</text>
</comment>
<evidence type="ECO:0000313" key="5">
    <source>
        <dbReference type="EMBL" id="KEQ31401.1"/>
    </source>
</evidence>
<keyword evidence="2" id="KW-0547">Nucleotide-binding</keyword>
<accession>A0A081PL28</accession>
<dbReference type="Proteomes" id="UP000028007">
    <property type="component" value="Unassembled WGS sequence"/>
</dbReference>
<dbReference type="GO" id="GO:0005524">
    <property type="term" value="F:ATP binding"/>
    <property type="evidence" value="ECO:0007669"/>
    <property type="project" value="UniProtKB-KW"/>
</dbReference>
<dbReference type="GO" id="GO:0016887">
    <property type="term" value="F:ATP hydrolysis activity"/>
    <property type="evidence" value="ECO:0007669"/>
    <property type="project" value="InterPro"/>
</dbReference>
<evidence type="ECO:0000313" key="6">
    <source>
        <dbReference type="Proteomes" id="UP000028007"/>
    </source>
</evidence>
<evidence type="ECO:0000259" key="4">
    <source>
        <dbReference type="PROSITE" id="PS50893"/>
    </source>
</evidence>
<dbReference type="Gene3D" id="3.40.50.300">
    <property type="entry name" value="P-loop containing nucleotide triphosphate hydrolases"/>
    <property type="match status" value="1"/>
</dbReference>
<dbReference type="InterPro" id="IPR051782">
    <property type="entry name" value="ABC_Transporter_VariousFunc"/>
</dbReference>
<dbReference type="InterPro" id="IPR003439">
    <property type="entry name" value="ABC_transporter-like_ATP-bd"/>
</dbReference>
<dbReference type="PANTHER" id="PTHR42939">
    <property type="entry name" value="ABC TRANSPORTER ATP-BINDING PROTEIN ALBC-RELATED"/>
    <property type="match status" value="1"/>
</dbReference>
<keyword evidence="3" id="KW-0067">ATP-binding</keyword>
<dbReference type="InterPro" id="IPR027417">
    <property type="entry name" value="P-loop_NTPase"/>
</dbReference>
<gene>
    <name evidence="5" type="ORF">N180_07910</name>
</gene>
<organism evidence="5 6">
    <name type="scientific">Pedobacter antarcticus 4BY</name>
    <dbReference type="NCBI Taxonomy" id="1358423"/>
    <lineage>
        <taxon>Bacteria</taxon>
        <taxon>Pseudomonadati</taxon>
        <taxon>Bacteroidota</taxon>
        <taxon>Sphingobacteriia</taxon>
        <taxon>Sphingobacteriales</taxon>
        <taxon>Sphingobacteriaceae</taxon>
        <taxon>Pedobacter</taxon>
    </lineage>
</organism>
<dbReference type="OrthoDB" id="9785229at2"/>
<keyword evidence="6" id="KW-1185">Reference proteome</keyword>
<dbReference type="AlphaFoldDB" id="A0A081PL28"/>
<dbReference type="PANTHER" id="PTHR42939:SF1">
    <property type="entry name" value="ABC TRANSPORTER ATP-BINDING PROTEIN ALBC-RELATED"/>
    <property type="match status" value="1"/>
</dbReference>
<evidence type="ECO:0000256" key="1">
    <source>
        <dbReference type="ARBA" id="ARBA00022448"/>
    </source>
</evidence>
<dbReference type="Pfam" id="PF00005">
    <property type="entry name" value="ABC_tran"/>
    <property type="match status" value="1"/>
</dbReference>
<dbReference type="EMBL" id="JNFF01000017">
    <property type="protein sequence ID" value="KEQ31401.1"/>
    <property type="molecule type" value="Genomic_DNA"/>
</dbReference>
<proteinExistence type="predicted"/>
<dbReference type="RefSeq" id="WP_037438192.1">
    <property type="nucleotide sequence ID" value="NZ_JNFF01000017.1"/>
</dbReference>
<dbReference type="PROSITE" id="PS50893">
    <property type="entry name" value="ABC_TRANSPORTER_2"/>
    <property type="match status" value="1"/>
</dbReference>
<feature type="domain" description="ABC transporter" evidence="4">
    <location>
        <begin position="5"/>
        <end position="223"/>
    </location>
</feature>
<reference evidence="5 6" key="1">
    <citation type="journal article" date="1992" name="Int. J. Syst. Bacteriol.">
        <title>Sphingobacterium antarcticus sp. nov. a Psychrotrophic Bacterium from the Soils of Schirmacher Oasis, Antarctica.</title>
        <authorList>
            <person name="Shivaji S."/>
            <person name="Ray M.K."/>
            <person name="Rao N.S."/>
            <person name="Saiserr L."/>
            <person name="Jagannadham M.V."/>
            <person name="Kumar G.S."/>
            <person name="Reddy G."/>
            <person name="Bhargava P.M."/>
        </authorList>
    </citation>
    <scope>NUCLEOTIDE SEQUENCE [LARGE SCALE GENOMIC DNA]</scope>
    <source>
        <strain evidence="5 6">4BY</strain>
    </source>
</reference>
<evidence type="ECO:0000256" key="3">
    <source>
        <dbReference type="ARBA" id="ARBA00022840"/>
    </source>
</evidence>
<evidence type="ECO:0000256" key="2">
    <source>
        <dbReference type="ARBA" id="ARBA00022741"/>
    </source>
</evidence>